<evidence type="ECO:0000313" key="2">
    <source>
        <dbReference type="EMBL" id="KJR89270.1"/>
    </source>
</evidence>
<keyword evidence="1" id="KW-0472">Membrane</keyword>
<organism evidence="2 3">
    <name type="scientific">Sporothrix schenckii 1099-18</name>
    <dbReference type="NCBI Taxonomy" id="1397361"/>
    <lineage>
        <taxon>Eukaryota</taxon>
        <taxon>Fungi</taxon>
        <taxon>Dikarya</taxon>
        <taxon>Ascomycota</taxon>
        <taxon>Pezizomycotina</taxon>
        <taxon>Sordariomycetes</taxon>
        <taxon>Sordariomycetidae</taxon>
        <taxon>Ophiostomatales</taxon>
        <taxon>Ophiostomataceae</taxon>
        <taxon>Sporothrix</taxon>
    </lineage>
</organism>
<dbReference type="AlphaFoldDB" id="A0A0F2MKA3"/>
<dbReference type="RefSeq" id="XP_016591946.1">
    <property type="nucleotide sequence ID" value="XM_016733377.1"/>
</dbReference>
<proteinExistence type="predicted"/>
<feature type="transmembrane region" description="Helical" evidence="1">
    <location>
        <begin position="97"/>
        <end position="120"/>
    </location>
</feature>
<protein>
    <submittedName>
        <fullName evidence="2">Uncharacterized protein</fullName>
    </submittedName>
</protein>
<comment type="caution">
    <text evidence="2">The sequence shown here is derived from an EMBL/GenBank/DDBJ whole genome shotgun (WGS) entry which is preliminary data.</text>
</comment>
<gene>
    <name evidence="2" type="ORF">SPSK_06676</name>
</gene>
<evidence type="ECO:0000313" key="3">
    <source>
        <dbReference type="Proteomes" id="UP000033710"/>
    </source>
</evidence>
<reference evidence="2 3" key="2">
    <citation type="journal article" date="2015" name="Eukaryot. Cell">
        <title>Asexual propagation of a virulent clone complex in a human and feline outbreak of sporotrichosis.</title>
        <authorList>
            <person name="Teixeira Mde M."/>
            <person name="Rodrigues A.M."/>
            <person name="Tsui C.K."/>
            <person name="de Almeida L.G."/>
            <person name="Van Diepeningen A.D."/>
            <person name="van den Ende B.G."/>
            <person name="Fernandes G.F."/>
            <person name="Kano R."/>
            <person name="Hamelin R.C."/>
            <person name="Lopes-Bezerra L.M."/>
            <person name="Vasconcelos A.T."/>
            <person name="de Hoog S."/>
            <person name="de Camargo Z.P."/>
            <person name="Felipe M.S."/>
        </authorList>
    </citation>
    <scope>NUCLEOTIDE SEQUENCE [LARGE SCALE GENOMIC DNA]</scope>
    <source>
        <strain evidence="2 3">1099-18</strain>
    </source>
</reference>
<accession>A0A0F2MKA3</accession>
<sequence length="141" mass="15628">MEEDVERIVDFRVAVVDIVVGKTSVAFRWYVCRQARQVNAVASHQFDGRGDNSAGKGLLAAADEYSVLLVENVENFAFRSSTDSGGSEPTKLNRVDAVLFIPVVSACRLFISFMCLWLVVAEIIAEKQKTSLLCTVRHTEQ</sequence>
<name>A0A0F2MKA3_SPOSC</name>
<keyword evidence="1" id="KW-0812">Transmembrane</keyword>
<reference evidence="2 3" key="1">
    <citation type="journal article" date="2014" name="BMC Genomics">
        <title>Comparative genomics of the major fungal agents of human and animal Sporotrichosis: Sporothrix schenckii and Sporothrix brasiliensis.</title>
        <authorList>
            <person name="Teixeira M.M."/>
            <person name="de Almeida L.G."/>
            <person name="Kubitschek-Barreira P."/>
            <person name="Alves F.L."/>
            <person name="Kioshima E.S."/>
            <person name="Abadio A.K."/>
            <person name="Fernandes L."/>
            <person name="Derengowski L.S."/>
            <person name="Ferreira K.S."/>
            <person name="Souza R.C."/>
            <person name="Ruiz J.C."/>
            <person name="de Andrade N.C."/>
            <person name="Paes H.C."/>
            <person name="Nicola A.M."/>
            <person name="Albuquerque P."/>
            <person name="Gerber A.L."/>
            <person name="Martins V.P."/>
            <person name="Peconick L.D."/>
            <person name="Neto A.V."/>
            <person name="Chaucanez C.B."/>
            <person name="Silva P.A."/>
            <person name="Cunha O.L."/>
            <person name="de Oliveira F.F."/>
            <person name="dos Santos T.C."/>
            <person name="Barros A.L."/>
            <person name="Soares M.A."/>
            <person name="de Oliveira L.M."/>
            <person name="Marini M.M."/>
            <person name="Villalobos-Duno H."/>
            <person name="Cunha M.M."/>
            <person name="de Hoog S."/>
            <person name="da Silveira J.F."/>
            <person name="Henrissat B."/>
            <person name="Nino-Vega G.A."/>
            <person name="Cisalpino P.S."/>
            <person name="Mora-Montes H.M."/>
            <person name="Almeida S.R."/>
            <person name="Stajich J.E."/>
            <person name="Lopes-Bezerra L.M."/>
            <person name="Vasconcelos A.T."/>
            <person name="Felipe M.S."/>
        </authorList>
    </citation>
    <scope>NUCLEOTIDE SEQUENCE [LARGE SCALE GENOMIC DNA]</scope>
    <source>
        <strain evidence="2 3">1099-18</strain>
    </source>
</reference>
<dbReference type="GeneID" id="27668654"/>
<evidence type="ECO:0000256" key="1">
    <source>
        <dbReference type="SAM" id="Phobius"/>
    </source>
</evidence>
<dbReference type="VEuPathDB" id="FungiDB:SPSK_06676"/>
<dbReference type="EMBL" id="AXCR01000001">
    <property type="protein sequence ID" value="KJR89270.1"/>
    <property type="molecule type" value="Genomic_DNA"/>
</dbReference>
<dbReference type="Proteomes" id="UP000033710">
    <property type="component" value="Unassembled WGS sequence"/>
</dbReference>
<keyword evidence="1" id="KW-1133">Transmembrane helix</keyword>
<dbReference type="KEGG" id="ssck:SPSK_06676"/>